<dbReference type="InterPro" id="IPR000418">
    <property type="entry name" value="Ets_dom"/>
</dbReference>
<gene>
    <name evidence="11" type="ORF">EOD39_16582</name>
</gene>
<dbReference type="AlphaFoldDB" id="A0A444U9C7"/>
<dbReference type="PROSITE" id="PS50061">
    <property type="entry name" value="ETS_DOMAIN_3"/>
    <property type="match status" value="1"/>
</dbReference>
<comment type="subcellular location">
    <subcellularLocation>
        <location evidence="1 7">Nucleus</location>
    </subcellularLocation>
</comment>
<dbReference type="SUPFAM" id="SSF46785">
    <property type="entry name" value="Winged helix' DNA-binding domain"/>
    <property type="match status" value="1"/>
</dbReference>
<sequence>MYVVFIDIRIQEALSVVSEDPSIFDSSYGSSHLMKTDMTSEGDFSQGSKESPEAVEQDWLHQGGRATIKRENEHEALSVVSEDPSIFDSSYGSSHLMKTDMTSEGDFSQGSKESPEAVEQDWLHQGGRATIKRENEHVNGSRESPVDCSVTKRNRIVNNAEANHLGYQTSYQEQRNPPQTNTPSSTTEEKRVIVPADPGVWTQEHVKQWVEWAIKEYGLADVDVSRFHNIDGKELCKLNKDDFMRMLSEYNTDILLSHLNYLRQSSPTFSYPPTPPITQQQPRIQVKTGSPTQIHPTSRVTDPPPRIVPDPYQVLGPTISRLANPGSGQIQLWQFLLELLTDSGNAGCITWEGTNGEFKMTDPDEVARRWGERKSKPNMNYDKLSRALRYYYDKNIMTKVHGKRYAYKFDFQGISQAHQSHNNDQSVFKYQPEVQYVQPYHNHQQKMNFMGSHGSPMPVTSGSFFGSPSPYWNSTTGSIYPNPGVPRHPGTHVSSHLGPFY</sequence>
<dbReference type="PROSITE" id="PS00345">
    <property type="entry name" value="ETS_DOMAIN_1"/>
    <property type="match status" value="1"/>
</dbReference>
<dbReference type="PROSITE" id="PS00346">
    <property type="entry name" value="ETS_DOMAIN_2"/>
    <property type="match status" value="1"/>
</dbReference>
<comment type="caution">
    <text evidence="11">The sequence shown here is derived from an EMBL/GenBank/DDBJ whole genome shotgun (WGS) entry which is preliminary data.</text>
</comment>
<evidence type="ECO:0000259" key="9">
    <source>
        <dbReference type="PROSITE" id="PS50061"/>
    </source>
</evidence>
<dbReference type="Pfam" id="PF00178">
    <property type="entry name" value="Ets"/>
    <property type="match status" value="1"/>
</dbReference>
<dbReference type="PRINTS" id="PR00454">
    <property type="entry name" value="ETSDOMAIN"/>
</dbReference>
<dbReference type="FunFam" id="1.10.150.50:FF:000010">
    <property type="entry name" value="Fli-1 proto-oncogene, ETS transcription factor"/>
    <property type="match status" value="1"/>
</dbReference>
<dbReference type="FunFam" id="1.10.10.10:FF:000039">
    <property type="entry name" value="Friend leukemia integration 1 transcription factor"/>
    <property type="match status" value="1"/>
</dbReference>
<dbReference type="InterPro" id="IPR046328">
    <property type="entry name" value="ETS_fam"/>
</dbReference>
<feature type="domain" description="ETS" evidence="9">
    <location>
        <begin position="330"/>
        <end position="410"/>
    </location>
</feature>
<dbReference type="PROSITE" id="PS51433">
    <property type="entry name" value="PNT"/>
    <property type="match status" value="1"/>
</dbReference>
<dbReference type="Proteomes" id="UP000289886">
    <property type="component" value="Unassembled WGS sequence"/>
</dbReference>
<evidence type="ECO:0000256" key="1">
    <source>
        <dbReference type="ARBA" id="ARBA00004123"/>
    </source>
</evidence>
<dbReference type="InterPro" id="IPR036388">
    <property type="entry name" value="WH-like_DNA-bd_sf"/>
</dbReference>
<keyword evidence="6 7" id="KW-0539">Nucleus</keyword>
<dbReference type="GO" id="GO:0030154">
    <property type="term" value="P:cell differentiation"/>
    <property type="evidence" value="ECO:0007669"/>
    <property type="project" value="TreeGrafter"/>
</dbReference>
<evidence type="ECO:0000256" key="2">
    <source>
        <dbReference type="ARBA" id="ARBA00005562"/>
    </source>
</evidence>
<evidence type="ECO:0000256" key="6">
    <source>
        <dbReference type="ARBA" id="ARBA00023242"/>
    </source>
</evidence>
<evidence type="ECO:0000256" key="3">
    <source>
        <dbReference type="ARBA" id="ARBA00023015"/>
    </source>
</evidence>
<dbReference type="GO" id="GO:0000981">
    <property type="term" value="F:DNA-binding transcription factor activity, RNA polymerase II-specific"/>
    <property type="evidence" value="ECO:0007669"/>
    <property type="project" value="TreeGrafter"/>
</dbReference>
<evidence type="ECO:0000256" key="8">
    <source>
        <dbReference type="SAM" id="MobiDB-lite"/>
    </source>
</evidence>
<feature type="region of interest" description="Disordered" evidence="8">
    <location>
        <begin position="167"/>
        <end position="190"/>
    </location>
</feature>
<protein>
    <submittedName>
        <fullName evidence="11">Retroviral integration site protein Fli-1-like</fullName>
    </submittedName>
</protein>
<keyword evidence="3" id="KW-0805">Transcription regulation</keyword>
<dbReference type="Gene3D" id="1.10.10.10">
    <property type="entry name" value="Winged helix-like DNA-binding domain superfamily/Winged helix DNA-binding domain"/>
    <property type="match status" value="1"/>
</dbReference>
<dbReference type="PANTHER" id="PTHR11849:SF275">
    <property type="entry name" value="FLI-1 PROTO-ONCOGENE, ETS TRANSCRIPTION FACTOR B ISOFORM X1"/>
    <property type="match status" value="1"/>
</dbReference>
<dbReference type="SUPFAM" id="SSF47769">
    <property type="entry name" value="SAM/Pointed domain"/>
    <property type="match status" value="1"/>
</dbReference>
<dbReference type="SMART" id="SM00251">
    <property type="entry name" value="SAM_PNT"/>
    <property type="match status" value="1"/>
</dbReference>
<dbReference type="SMART" id="SM00413">
    <property type="entry name" value="ETS"/>
    <property type="match status" value="1"/>
</dbReference>
<proteinExistence type="inferred from homology"/>
<accession>A0A444U9C7</accession>
<keyword evidence="12" id="KW-1185">Reference proteome</keyword>
<dbReference type="InterPro" id="IPR036390">
    <property type="entry name" value="WH_DNA-bd_sf"/>
</dbReference>
<dbReference type="GO" id="GO:0005634">
    <property type="term" value="C:nucleus"/>
    <property type="evidence" value="ECO:0007669"/>
    <property type="project" value="UniProtKB-SubCell"/>
</dbReference>
<organism evidence="11 12">
    <name type="scientific">Acipenser ruthenus</name>
    <name type="common">Sterlet sturgeon</name>
    <dbReference type="NCBI Taxonomy" id="7906"/>
    <lineage>
        <taxon>Eukaryota</taxon>
        <taxon>Metazoa</taxon>
        <taxon>Chordata</taxon>
        <taxon>Craniata</taxon>
        <taxon>Vertebrata</taxon>
        <taxon>Euteleostomi</taxon>
        <taxon>Actinopterygii</taxon>
        <taxon>Chondrostei</taxon>
        <taxon>Acipenseriformes</taxon>
        <taxon>Acipenseridae</taxon>
        <taxon>Acipenser</taxon>
    </lineage>
</organism>
<comment type="similarity">
    <text evidence="2 7">Belongs to the ETS family.</text>
</comment>
<evidence type="ECO:0000256" key="7">
    <source>
        <dbReference type="RuleBase" id="RU004019"/>
    </source>
</evidence>
<feature type="domain" description="PNT" evidence="10">
    <location>
        <begin position="180"/>
        <end position="266"/>
    </location>
</feature>
<dbReference type="InterPro" id="IPR013761">
    <property type="entry name" value="SAM/pointed_sf"/>
</dbReference>
<dbReference type="InterPro" id="IPR003118">
    <property type="entry name" value="Pointed_dom"/>
</dbReference>
<keyword evidence="4 7" id="KW-0238">DNA-binding</keyword>
<name>A0A444U9C7_ACIRT</name>
<feature type="compositionally biased region" description="Low complexity" evidence="8">
    <location>
        <begin position="176"/>
        <end position="186"/>
    </location>
</feature>
<dbReference type="GO" id="GO:0043565">
    <property type="term" value="F:sequence-specific DNA binding"/>
    <property type="evidence" value="ECO:0007669"/>
    <property type="project" value="InterPro"/>
</dbReference>
<reference evidence="11 12" key="1">
    <citation type="submission" date="2019-01" db="EMBL/GenBank/DDBJ databases">
        <title>Draft Genome and Complete Hox-Cluster Characterization of the Sterlet Sturgeon (Acipenser ruthenus).</title>
        <authorList>
            <person name="Wei Q."/>
        </authorList>
    </citation>
    <scope>NUCLEOTIDE SEQUENCE [LARGE SCALE GENOMIC DNA]</scope>
    <source>
        <strain evidence="11">WHYD16114868_AA</strain>
        <tissue evidence="11">Blood</tissue>
    </source>
</reference>
<dbReference type="PANTHER" id="PTHR11849">
    <property type="entry name" value="ETS"/>
    <property type="match status" value="1"/>
</dbReference>
<evidence type="ECO:0000313" key="11">
    <source>
        <dbReference type="EMBL" id="RXM31777.1"/>
    </source>
</evidence>
<evidence type="ECO:0000256" key="4">
    <source>
        <dbReference type="ARBA" id="ARBA00023125"/>
    </source>
</evidence>
<dbReference type="Gene3D" id="1.10.150.50">
    <property type="entry name" value="Transcription Factor, Ets-1"/>
    <property type="match status" value="1"/>
</dbReference>
<feature type="region of interest" description="Disordered" evidence="8">
    <location>
        <begin position="100"/>
        <end position="119"/>
    </location>
</feature>
<evidence type="ECO:0000313" key="12">
    <source>
        <dbReference type="Proteomes" id="UP000289886"/>
    </source>
</evidence>
<keyword evidence="5" id="KW-0804">Transcription</keyword>
<evidence type="ECO:0000259" key="10">
    <source>
        <dbReference type="PROSITE" id="PS51433"/>
    </source>
</evidence>
<dbReference type="Pfam" id="PF02198">
    <property type="entry name" value="SAM_PNT"/>
    <property type="match status" value="1"/>
</dbReference>
<dbReference type="EMBL" id="SCEB01215013">
    <property type="protein sequence ID" value="RXM31777.1"/>
    <property type="molecule type" value="Genomic_DNA"/>
</dbReference>
<feature type="compositionally biased region" description="Polar residues" evidence="8">
    <location>
        <begin position="100"/>
        <end position="112"/>
    </location>
</feature>
<evidence type="ECO:0000256" key="5">
    <source>
        <dbReference type="ARBA" id="ARBA00023163"/>
    </source>
</evidence>